<keyword evidence="5" id="KW-0256">Endoplasmic reticulum</keyword>
<reference evidence="9" key="1">
    <citation type="submission" date="2020-11" db="EMBL/GenBank/DDBJ databases">
        <authorList>
            <person name="Tran Van P."/>
        </authorList>
    </citation>
    <scope>NUCLEOTIDE SEQUENCE</scope>
</reference>
<sequence length="177" mass="19504">MFEVSVHVITIGVTLIISLIAYMIMRCICFKRDHHMRSASLVSTMAVMGSGGHTQEMITLLSHLNIGSINGKYSPITLIASKDDHLSVNKVKQMTQSLSDCQLVSITRSRSVGQSYWTSVVTTMISMMESLVIVWRVRPKLVVCNGPGVCVPICLVAKLLNRIAVSLRKNTLLLSDL</sequence>
<organism evidence="9">
    <name type="scientific">Oppiella nova</name>
    <dbReference type="NCBI Taxonomy" id="334625"/>
    <lineage>
        <taxon>Eukaryota</taxon>
        <taxon>Metazoa</taxon>
        <taxon>Ecdysozoa</taxon>
        <taxon>Arthropoda</taxon>
        <taxon>Chelicerata</taxon>
        <taxon>Arachnida</taxon>
        <taxon>Acari</taxon>
        <taxon>Acariformes</taxon>
        <taxon>Sarcoptiformes</taxon>
        <taxon>Oribatida</taxon>
        <taxon>Brachypylina</taxon>
        <taxon>Oppioidea</taxon>
        <taxon>Oppiidae</taxon>
        <taxon>Oppiella</taxon>
    </lineage>
</organism>
<dbReference type="EMBL" id="CAJPVJ010031782">
    <property type="protein sequence ID" value="CAG2180428.1"/>
    <property type="molecule type" value="Genomic_DNA"/>
</dbReference>
<evidence type="ECO:0000256" key="3">
    <source>
        <dbReference type="ARBA" id="ARBA00017467"/>
    </source>
</evidence>
<comment type="similarity">
    <text evidence="2">Belongs to the ALG14 family.</text>
</comment>
<gene>
    <name evidence="9" type="ORF">ONB1V03_LOCUS19851</name>
</gene>
<evidence type="ECO:0000256" key="7">
    <source>
        <dbReference type="ARBA" id="ARBA00023136"/>
    </source>
</evidence>
<dbReference type="Pfam" id="PF08660">
    <property type="entry name" value="Alg14"/>
    <property type="match status" value="1"/>
</dbReference>
<dbReference type="OrthoDB" id="17098at2759"/>
<feature type="transmembrane region" description="Helical" evidence="8">
    <location>
        <begin position="6"/>
        <end position="28"/>
    </location>
</feature>
<dbReference type="PANTHER" id="PTHR12154">
    <property type="entry name" value="GLYCOSYL TRANSFERASE-RELATED"/>
    <property type="match status" value="1"/>
</dbReference>
<protein>
    <recommendedName>
        <fullName evidence="3">UDP-N-acetylglucosamine transferase subunit ALG14</fullName>
    </recommendedName>
</protein>
<keyword evidence="4 8" id="KW-0812">Transmembrane</keyword>
<evidence type="ECO:0000256" key="4">
    <source>
        <dbReference type="ARBA" id="ARBA00022692"/>
    </source>
</evidence>
<evidence type="ECO:0000256" key="8">
    <source>
        <dbReference type="SAM" id="Phobius"/>
    </source>
</evidence>
<dbReference type="Gene3D" id="3.40.50.2000">
    <property type="entry name" value="Glycogen Phosphorylase B"/>
    <property type="match status" value="1"/>
</dbReference>
<evidence type="ECO:0000313" key="9">
    <source>
        <dbReference type="EMBL" id="CAD7663291.1"/>
    </source>
</evidence>
<proteinExistence type="inferred from homology"/>
<accession>A0A7R9QYJ4</accession>
<evidence type="ECO:0000256" key="6">
    <source>
        <dbReference type="ARBA" id="ARBA00022989"/>
    </source>
</evidence>
<dbReference type="InterPro" id="IPR013969">
    <property type="entry name" value="Oligosacch_biosynth_Alg14"/>
</dbReference>
<comment type="subcellular location">
    <subcellularLocation>
        <location evidence="1">Endoplasmic reticulum membrane</location>
        <topology evidence="1">Single-pass membrane protein</topology>
    </subcellularLocation>
</comment>
<dbReference type="PANTHER" id="PTHR12154:SF4">
    <property type="entry name" value="UDP-N-ACETYLGLUCOSAMINE TRANSFERASE SUBUNIT ALG14 HOMOLOG"/>
    <property type="match status" value="1"/>
</dbReference>
<keyword evidence="7 8" id="KW-0472">Membrane</keyword>
<dbReference type="GO" id="GO:0006488">
    <property type="term" value="P:dolichol-linked oligosaccharide biosynthetic process"/>
    <property type="evidence" value="ECO:0007669"/>
    <property type="project" value="InterPro"/>
</dbReference>
<name>A0A7R9QYJ4_9ACAR</name>
<evidence type="ECO:0000256" key="5">
    <source>
        <dbReference type="ARBA" id="ARBA00022824"/>
    </source>
</evidence>
<dbReference type="EMBL" id="OC946607">
    <property type="protein sequence ID" value="CAD7663291.1"/>
    <property type="molecule type" value="Genomic_DNA"/>
</dbReference>
<dbReference type="GO" id="GO:0004577">
    <property type="term" value="F:N-acetylglucosaminyldiphosphodolichol N-acetylglucosaminyltransferase activity"/>
    <property type="evidence" value="ECO:0007669"/>
    <property type="project" value="TreeGrafter"/>
</dbReference>
<dbReference type="Proteomes" id="UP000728032">
    <property type="component" value="Unassembled WGS sequence"/>
</dbReference>
<dbReference type="GO" id="GO:0043541">
    <property type="term" value="C:UDP-N-acetylglucosamine transferase complex"/>
    <property type="evidence" value="ECO:0007669"/>
    <property type="project" value="TreeGrafter"/>
</dbReference>
<dbReference type="AlphaFoldDB" id="A0A7R9QYJ4"/>
<evidence type="ECO:0000313" key="10">
    <source>
        <dbReference type="Proteomes" id="UP000728032"/>
    </source>
</evidence>
<evidence type="ECO:0000256" key="1">
    <source>
        <dbReference type="ARBA" id="ARBA00004389"/>
    </source>
</evidence>
<keyword evidence="6 8" id="KW-1133">Transmembrane helix</keyword>
<evidence type="ECO:0000256" key="2">
    <source>
        <dbReference type="ARBA" id="ARBA00009731"/>
    </source>
</evidence>
<keyword evidence="10" id="KW-1185">Reference proteome</keyword>